<dbReference type="PANTHER" id="PTHR19136:SF81">
    <property type="entry name" value="MOLYBDENUM COFACTOR GUANYLYLTRANSFERASE"/>
    <property type="match status" value="1"/>
</dbReference>
<dbReference type="Pfam" id="PF12804">
    <property type="entry name" value="NTP_transf_3"/>
    <property type="match status" value="1"/>
</dbReference>
<gene>
    <name evidence="3" type="ORF">EXU32_03865</name>
</gene>
<reference evidence="3 4" key="1">
    <citation type="submission" date="2019-02" db="EMBL/GenBank/DDBJ databases">
        <title>Genomic data mining of an Antarctic deep-sea actinobacterium, Janibacterlimosus P3-3-X1.</title>
        <authorList>
            <person name="Liao L."/>
            <person name="Chen B."/>
        </authorList>
    </citation>
    <scope>NUCLEOTIDE SEQUENCE [LARGE SCALE GENOMIC DNA]</scope>
    <source>
        <strain evidence="3 4">P3-3-X1</strain>
    </source>
</reference>
<dbReference type="Gene3D" id="3.90.550.10">
    <property type="entry name" value="Spore Coat Polysaccharide Biosynthesis Protein SpsA, Chain A"/>
    <property type="match status" value="1"/>
</dbReference>
<evidence type="ECO:0000256" key="1">
    <source>
        <dbReference type="ARBA" id="ARBA00022679"/>
    </source>
</evidence>
<dbReference type="GO" id="GO:0016779">
    <property type="term" value="F:nucleotidyltransferase activity"/>
    <property type="evidence" value="ECO:0007669"/>
    <property type="project" value="UniProtKB-ARBA"/>
</dbReference>
<dbReference type="InterPro" id="IPR029044">
    <property type="entry name" value="Nucleotide-diphossugar_trans"/>
</dbReference>
<dbReference type="STRING" id="1216970.GCA_001570985_02905"/>
<dbReference type="InterPro" id="IPR025877">
    <property type="entry name" value="MobA-like_NTP_Trfase"/>
</dbReference>
<sequence>MDPGGLVTDQTPFDAVVLAGGAAERLGGASKADVELDGRRLVDRVLVSVADAREIAVVGDVEVPEGVHSTLEDPPLGGPVAGVAAGLDALTATDPAEWTVVLACDLADPLPALGRLLAAWSYAQRSDDVDTAEYDGWCLADSTGYPQWLLGIHRTASLRRALDQLGSPRDQSMKSLLADSVLVTVPAGDDAVADIDTWTDHAHWVERLREQEPS</sequence>
<dbReference type="Proteomes" id="UP000290408">
    <property type="component" value="Chromosome"/>
</dbReference>
<protein>
    <submittedName>
        <fullName evidence="3">Molybdopterin-guanine dinucleotide biosynthesis protein MobA</fullName>
    </submittedName>
</protein>
<organism evidence="3 4">
    <name type="scientific">Janibacter limosus</name>
    <dbReference type="NCBI Taxonomy" id="53458"/>
    <lineage>
        <taxon>Bacteria</taxon>
        <taxon>Bacillati</taxon>
        <taxon>Actinomycetota</taxon>
        <taxon>Actinomycetes</taxon>
        <taxon>Micrococcales</taxon>
        <taxon>Intrasporangiaceae</taxon>
        <taxon>Janibacter</taxon>
    </lineage>
</organism>
<proteinExistence type="predicted"/>
<accession>A0A4P6MUK1</accession>
<feature type="domain" description="MobA-like NTP transferase" evidence="2">
    <location>
        <begin position="15"/>
        <end position="179"/>
    </location>
</feature>
<evidence type="ECO:0000313" key="3">
    <source>
        <dbReference type="EMBL" id="QBF45475.1"/>
    </source>
</evidence>
<evidence type="ECO:0000313" key="4">
    <source>
        <dbReference type="Proteomes" id="UP000290408"/>
    </source>
</evidence>
<evidence type="ECO:0000259" key="2">
    <source>
        <dbReference type="Pfam" id="PF12804"/>
    </source>
</evidence>
<dbReference type="OrthoDB" id="4408226at2"/>
<name>A0A4P6MUK1_9MICO</name>
<dbReference type="PANTHER" id="PTHR19136">
    <property type="entry name" value="MOLYBDENUM COFACTOR GUANYLYLTRANSFERASE"/>
    <property type="match status" value="1"/>
</dbReference>
<dbReference type="AlphaFoldDB" id="A0A4P6MUK1"/>
<dbReference type="KEGG" id="jli:EXU32_03865"/>
<dbReference type="EMBL" id="CP036164">
    <property type="protein sequence ID" value="QBF45475.1"/>
    <property type="molecule type" value="Genomic_DNA"/>
</dbReference>
<keyword evidence="1" id="KW-0808">Transferase</keyword>
<keyword evidence="4" id="KW-1185">Reference proteome</keyword>
<dbReference type="SUPFAM" id="SSF53448">
    <property type="entry name" value="Nucleotide-diphospho-sugar transferases"/>
    <property type="match status" value="1"/>
</dbReference>